<comment type="caution">
    <text evidence="1">The sequence shown here is derived from an EMBL/GenBank/DDBJ whole genome shotgun (WGS) entry which is preliminary data.</text>
</comment>
<organism evidence="1 2">
    <name type="scientific">Meridianimaribacter flavus</name>
    <dbReference type="NCBI Taxonomy" id="571115"/>
    <lineage>
        <taxon>Bacteria</taxon>
        <taxon>Pseudomonadati</taxon>
        <taxon>Bacteroidota</taxon>
        <taxon>Flavobacteriia</taxon>
        <taxon>Flavobacteriales</taxon>
        <taxon>Flavobacteriaceae</taxon>
        <taxon>Meridianimaribacter</taxon>
    </lineage>
</organism>
<proteinExistence type="predicted"/>
<evidence type="ECO:0000313" key="2">
    <source>
        <dbReference type="Proteomes" id="UP000294930"/>
    </source>
</evidence>
<reference evidence="1 2" key="1">
    <citation type="submission" date="2019-03" db="EMBL/GenBank/DDBJ databases">
        <title>Genomic Encyclopedia of Type Strains, Phase III (KMG-III): the genomes of soil and plant-associated and newly described type strains.</title>
        <authorList>
            <person name="Whitman W."/>
        </authorList>
    </citation>
    <scope>NUCLEOTIDE SEQUENCE [LARGE SCALE GENOMIC DNA]</scope>
    <source>
        <strain evidence="1 2">CGMCC 1.10957</strain>
    </source>
</reference>
<keyword evidence="2" id="KW-1185">Reference proteome</keyword>
<dbReference type="Proteomes" id="UP000294930">
    <property type="component" value="Unassembled WGS sequence"/>
</dbReference>
<accession>A0ABY2G6I3</accession>
<sequence length="140" mass="15733">MSEEKPFNFQIKGIEILDTSIIRPKNKIDGNTVFGFDLQAQHSFNLERELVIVTCNIDVLDNNSKDKLGHVNASCLYYVENFKQYFDEKTSAPSLPQGVVTMLNSISISTVRGVMYGIFRGTFLNGAILPVVNPNMQIKK</sequence>
<evidence type="ECO:0008006" key="3">
    <source>
        <dbReference type="Google" id="ProtNLM"/>
    </source>
</evidence>
<dbReference type="RefSeq" id="WP_134198896.1">
    <property type="nucleotide sequence ID" value="NZ_SOQZ01000002.1"/>
</dbReference>
<name>A0ABY2G6I3_9FLAO</name>
<dbReference type="EMBL" id="SOQZ01000002">
    <property type="protein sequence ID" value="TDY12246.1"/>
    <property type="molecule type" value="Genomic_DNA"/>
</dbReference>
<evidence type="ECO:0000313" key="1">
    <source>
        <dbReference type="EMBL" id="TDY12246.1"/>
    </source>
</evidence>
<protein>
    <recommendedName>
        <fullName evidence="3">Preprotein translocase subunit SecB</fullName>
    </recommendedName>
</protein>
<gene>
    <name evidence="1" type="ORF">A8975_1009</name>
</gene>